<dbReference type="Pfam" id="PF05721">
    <property type="entry name" value="PhyH"/>
    <property type="match status" value="1"/>
</dbReference>
<dbReference type="PANTHER" id="PTHR20883">
    <property type="entry name" value="PHYTANOYL-COA DIOXYGENASE DOMAIN CONTAINING 1"/>
    <property type="match status" value="1"/>
</dbReference>
<dbReference type="PANTHER" id="PTHR20883:SF49">
    <property type="entry name" value="PHYTANOYL-COA DIOXYGENASE"/>
    <property type="match status" value="1"/>
</dbReference>
<dbReference type="SUPFAM" id="SSF51197">
    <property type="entry name" value="Clavaminate synthase-like"/>
    <property type="match status" value="1"/>
</dbReference>
<accession>A0A7S2B6C9</accession>
<sequence length="387" mass="43050">MKLTLLLASATVATAFVARPPPRVVAPRVRRSTANSQLSMKLMVNAIKYTNGMQDPKIKCPDHDGVPADFTITQEQIETLKRDGVVHIPAALSAEWLAYLRAATEWQINNPHIWASPGVASGIYDYIQRSIWTTNDAFANFEYYSPMATILAKLGETEEIRLSTDLLMVNPNSGFKWHQDNQNGPVLFDDALRWWVTMDDTPAEYGAPVYLKGSHKNKSVKSDAVFVDIESGDLVDYPEQLEFRPKAGDMIVWDARSIHKIDGPESKDWGVMKRRVLGGTGVKKGAVYMGEDRALFSDMSTHELGDGDILSGPQWPRLYPSAVPSEMQARANGECSRTMEGFLRMSGNMLASIGEMASWTNVLKKNKAVVEDEKPAEADDRQPVNQQ</sequence>
<name>A0A7S2B6C9_9STRA</name>
<dbReference type="EMBL" id="HBGT01003884">
    <property type="protein sequence ID" value="CAD9387398.1"/>
    <property type="molecule type" value="Transcribed_RNA"/>
</dbReference>
<feature type="chain" id="PRO_5031403827" description="Phytanoyl-CoA dioxygenase" evidence="2">
    <location>
        <begin position="16"/>
        <end position="387"/>
    </location>
</feature>
<evidence type="ECO:0000256" key="2">
    <source>
        <dbReference type="SAM" id="SignalP"/>
    </source>
</evidence>
<organism evidence="3">
    <name type="scientific">Florenciella parvula</name>
    <dbReference type="NCBI Taxonomy" id="236787"/>
    <lineage>
        <taxon>Eukaryota</taxon>
        <taxon>Sar</taxon>
        <taxon>Stramenopiles</taxon>
        <taxon>Ochrophyta</taxon>
        <taxon>Dictyochophyceae</taxon>
        <taxon>Florenciellales</taxon>
        <taxon>Florenciella</taxon>
    </lineage>
</organism>
<evidence type="ECO:0000256" key="1">
    <source>
        <dbReference type="ARBA" id="ARBA00001962"/>
    </source>
</evidence>
<evidence type="ECO:0000313" key="3">
    <source>
        <dbReference type="EMBL" id="CAD9387398.1"/>
    </source>
</evidence>
<reference evidence="3" key="1">
    <citation type="submission" date="2021-01" db="EMBL/GenBank/DDBJ databases">
        <authorList>
            <person name="Corre E."/>
            <person name="Pelletier E."/>
            <person name="Niang G."/>
            <person name="Scheremetjew M."/>
            <person name="Finn R."/>
            <person name="Kale V."/>
            <person name="Holt S."/>
            <person name="Cochrane G."/>
            <person name="Meng A."/>
            <person name="Brown T."/>
            <person name="Cohen L."/>
        </authorList>
    </citation>
    <scope>NUCLEOTIDE SEQUENCE</scope>
    <source>
        <strain evidence="3">RCC1693</strain>
    </source>
</reference>
<comment type="cofactor">
    <cofactor evidence="1">
        <name>Fe cation</name>
        <dbReference type="ChEBI" id="CHEBI:24875"/>
    </cofactor>
</comment>
<evidence type="ECO:0008006" key="4">
    <source>
        <dbReference type="Google" id="ProtNLM"/>
    </source>
</evidence>
<dbReference type="AlphaFoldDB" id="A0A7S2B6C9"/>
<keyword evidence="2" id="KW-0732">Signal</keyword>
<feature type="signal peptide" evidence="2">
    <location>
        <begin position="1"/>
        <end position="15"/>
    </location>
</feature>
<dbReference type="Gene3D" id="2.60.120.620">
    <property type="entry name" value="q2cbj1_9rhob like domain"/>
    <property type="match status" value="1"/>
</dbReference>
<gene>
    <name evidence="3" type="ORF">FPAR1323_LOCUS2161</name>
</gene>
<proteinExistence type="predicted"/>
<protein>
    <recommendedName>
        <fullName evidence="4">Phytanoyl-CoA dioxygenase</fullName>
    </recommendedName>
</protein>
<dbReference type="InterPro" id="IPR008775">
    <property type="entry name" value="Phytyl_CoA_dOase-like"/>
</dbReference>